<dbReference type="InterPro" id="IPR000983">
    <property type="entry name" value="Bac_GSPG_pilin"/>
</dbReference>
<keyword evidence="4" id="KW-1185">Reference proteome</keyword>
<evidence type="ECO:0000313" key="3">
    <source>
        <dbReference type="EMBL" id="QLL29706.1"/>
    </source>
</evidence>
<proteinExistence type="predicted"/>
<dbReference type="RefSeq" id="WP_181495831.1">
    <property type="nucleotide sequence ID" value="NZ_CP032152.1"/>
</dbReference>
<accession>A0A7D6ERR4</accession>
<keyword evidence="2" id="KW-0472">Membrane</keyword>
<dbReference type="AlphaFoldDB" id="A0A7D6ERR4"/>
<dbReference type="PRINTS" id="PR00813">
    <property type="entry name" value="BCTERIALGSPG"/>
</dbReference>
<dbReference type="NCBIfam" id="TIGR02532">
    <property type="entry name" value="IV_pilin_GFxxxE"/>
    <property type="match status" value="1"/>
</dbReference>
<dbReference type="InterPro" id="IPR012902">
    <property type="entry name" value="N_methyl_site"/>
</dbReference>
<sequence length="201" mass="21702">MPQSIIRLKLLFALNEQLERRRQLNHDSGLSLPEVLAVIVIIGVIALIALPSLLNQKHKAQLASAKATVGAVNRAQEAYRVRHKIFATKLSLLKIYDTSGGGYKIDGYEPLFLIYDQIKDQTTNAVLYGGGNPWYVSVHAQAIDPAGRGVSGCVWAKPGDFGVTTASVKEGTTADPPGDCWAGVPQGSGEPVKFYLIKTTE</sequence>
<dbReference type="PROSITE" id="PS00409">
    <property type="entry name" value="PROKAR_NTER_METHYL"/>
    <property type="match status" value="1"/>
</dbReference>
<keyword evidence="2" id="KW-0812">Transmembrane</keyword>
<evidence type="ECO:0000313" key="4">
    <source>
        <dbReference type="Proteomes" id="UP000261812"/>
    </source>
</evidence>
<evidence type="ECO:0000256" key="1">
    <source>
        <dbReference type="ARBA" id="ARBA00022481"/>
    </source>
</evidence>
<feature type="transmembrane region" description="Helical" evidence="2">
    <location>
        <begin position="35"/>
        <end position="54"/>
    </location>
</feature>
<dbReference type="GO" id="GO:0015628">
    <property type="term" value="P:protein secretion by the type II secretion system"/>
    <property type="evidence" value="ECO:0007669"/>
    <property type="project" value="InterPro"/>
</dbReference>
<dbReference type="Gene3D" id="3.30.700.10">
    <property type="entry name" value="Glycoprotein, Type 4 Pilin"/>
    <property type="match status" value="1"/>
</dbReference>
<dbReference type="SUPFAM" id="SSF54523">
    <property type="entry name" value="Pili subunits"/>
    <property type="match status" value="1"/>
</dbReference>
<dbReference type="InterPro" id="IPR045584">
    <property type="entry name" value="Pilin-like"/>
</dbReference>
<dbReference type="Proteomes" id="UP000261812">
    <property type="component" value="Chromosome"/>
</dbReference>
<dbReference type="GO" id="GO:0015627">
    <property type="term" value="C:type II protein secretion system complex"/>
    <property type="evidence" value="ECO:0007669"/>
    <property type="project" value="InterPro"/>
</dbReference>
<reference evidence="4" key="1">
    <citation type="submission" date="2018-09" db="EMBL/GenBank/DDBJ databases">
        <title>Complete genome sequence of thermophilic cyanobacteria strain Thermosynechococcus elongatus PKUAC-SCTE542.</title>
        <authorList>
            <person name="Liang Y."/>
            <person name="Tang J."/>
            <person name="Daroch M."/>
        </authorList>
    </citation>
    <scope>NUCLEOTIDE SEQUENCE [LARGE SCALE GENOMIC DNA]</scope>
    <source>
        <strain evidence="4">E542</strain>
    </source>
</reference>
<keyword evidence="2" id="KW-1133">Transmembrane helix</keyword>
<evidence type="ECO:0000256" key="2">
    <source>
        <dbReference type="SAM" id="Phobius"/>
    </source>
</evidence>
<name>A0A7D6ERR4_9CYAN</name>
<organism evidence="3 4">
    <name type="scientific">Thermosynechococcus sichuanensis E542</name>
    <dbReference type="NCBI Taxonomy" id="2016101"/>
    <lineage>
        <taxon>Bacteria</taxon>
        <taxon>Bacillati</taxon>
        <taxon>Cyanobacteriota</taxon>
        <taxon>Cyanophyceae</taxon>
        <taxon>Acaryochloridales</taxon>
        <taxon>Thermosynechococcaceae</taxon>
        <taxon>Thermosynechococcus</taxon>
        <taxon>Thermosynechococcus sichuanensis</taxon>
    </lineage>
</organism>
<gene>
    <name evidence="3" type="ORF">D3A95_01780</name>
</gene>
<dbReference type="KEGG" id="tsq:D3A95_01780"/>
<dbReference type="EMBL" id="CP032152">
    <property type="protein sequence ID" value="QLL29706.1"/>
    <property type="molecule type" value="Genomic_DNA"/>
</dbReference>
<keyword evidence="1" id="KW-0488">Methylation</keyword>
<protein>
    <submittedName>
        <fullName evidence="3">Prepilin-type N-terminal cleavage/methylation domain-containing protein</fullName>
    </submittedName>
</protein>